<name>A0A8T0SCZ0_PANVG</name>
<sequence>MDGAGINGRRSRAAGCFSSSSQSLQIDWIPGGLHTDVLLNNESYSINICATILSDDSRSCGMLGRDSAEAAACLSLTA</sequence>
<keyword evidence="2" id="KW-1185">Reference proteome</keyword>
<evidence type="ECO:0000313" key="1">
    <source>
        <dbReference type="EMBL" id="KAG2594948.1"/>
    </source>
</evidence>
<comment type="caution">
    <text evidence="1">The sequence shown here is derived from an EMBL/GenBank/DDBJ whole genome shotgun (WGS) entry which is preliminary data.</text>
</comment>
<gene>
    <name evidence="1" type="ORF">PVAP13_5KG040300</name>
</gene>
<proteinExistence type="predicted"/>
<dbReference type="EMBL" id="CM029045">
    <property type="protein sequence ID" value="KAG2594948.1"/>
    <property type="molecule type" value="Genomic_DNA"/>
</dbReference>
<reference evidence="1" key="1">
    <citation type="submission" date="2020-05" db="EMBL/GenBank/DDBJ databases">
        <title>WGS assembly of Panicum virgatum.</title>
        <authorList>
            <person name="Lovell J.T."/>
            <person name="Jenkins J."/>
            <person name="Shu S."/>
            <person name="Juenger T.E."/>
            <person name="Schmutz J."/>
        </authorList>
    </citation>
    <scope>NUCLEOTIDE SEQUENCE</scope>
    <source>
        <strain evidence="1">AP13</strain>
    </source>
</reference>
<protein>
    <submittedName>
        <fullName evidence="1">Uncharacterized protein</fullName>
    </submittedName>
</protein>
<accession>A0A8T0SCZ0</accession>
<dbReference type="Proteomes" id="UP000823388">
    <property type="component" value="Chromosome 5K"/>
</dbReference>
<evidence type="ECO:0000313" key="2">
    <source>
        <dbReference type="Proteomes" id="UP000823388"/>
    </source>
</evidence>
<dbReference type="AlphaFoldDB" id="A0A8T0SCZ0"/>
<organism evidence="1 2">
    <name type="scientific">Panicum virgatum</name>
    <name type="common">Blackwell switchgrass</name>
    <dbReference type="NCBI Taxonomy" id="38727"/>
    <lineage>
        <taxon>Eukaryota</taxon>
        <taxon>Viridiplantae</taxon>
        <taxon>Streptophyta</taxon>
        <taxon>Embryophyta</taxon>
        <taxon>Tracheophyta</taxon>
        <taxon>Spermatophyta</taxon>
        <taxon>Magnoliopsida</taxon>
        <taxon>Liliopsida</taxon>
        <taxon>Poales</taxon>
        <taxon>Poaceae</taxon>
        <taxon>PACMAD clade</taxon>
        <taxon>Panicoideae</taxon>
        <taxon>Panicodae</taxon>
        <taxon>Paniceae</taxon>
        <taxon>Panicinae</taxon>
        <taxon>Panicum</taxon>
        <taxon>Panicum sect. Hiantes</taxon>
    </lineage>
</organism>